<dbReference type="PANTHER" id="PTHR16081">
    <property type="entry name" value="VERTNIN"/>
    <property type="match status" value="1"/>
</dbReference>
<feature type="compositionally biased region" description="Basic and acidic residues" evidence="3">
    <location>
        <begin position="583"/>
        <end position="594"/>
    </location>
</feature>
<keyword evidence="4" id="KW-0812">Transmembrane</keyword>
<keyword evidence="5" id="KW-0732">Signal</keyword>
<evidence type="ECO:0000256" key="4">
    <source>
        <dbReference type="SAM" id="Phobius"/>
    </source>
</evidence>
<feature type="region of interest" description="Disordered" evidence="3">
    <location>
        <begin position="578"/>
        <end position="606"/>
    </location>
</feature>
<dbReference type="PANTHER" id="PTHR16081:SF0">
    <property type="entry name" value="VERTNIN"/>
    <property type="match status" value="1"/>
</dbReference>
<feature type="chain" id="PRO_5040157928" description="Vertnin" evidence="5">
    <location>
        <begin position="24"/>
        <end position="1019"/>
    </location>
</feature>
<dbReference type="CDD" id="cd22791">
    <property type="entry name" value="OTU_VRTN"/>
    <property type="match status" value="1"/>
</dbReference>
<feature type="compositionally biased region" description="Basic and acidic residues" evidence="3">
    <location>
        <begin position="707"/>
        <end position="716"/>
    </location>
</feature>
<comment type="similarity">
    <text evidence="1">Belongs to the vertnin family.</text>
</comment>
<feature type="transmembrane region" description="Helical" evidence="4">
    <location>
        <begin position="234"/>
        <end position="255"/>
    </location>
</feature>
<name>A0A9N7YDX0_PLEPL</name>
<sequence>MVATAHIVGTLILLSFIRAGVDGEDDLIFTEGGYDITFPCEKDIDVVCFHMWKLSRSQSQDIGIISNGEIVSVRSEDDRCTLRMEHLTGEDVGLHRCHERSYGLSTKTLISALELKLLPGKTVSLQCVLLSFLENAYCFTSRGQLITLTWVDETDTEIQDDAQHQITHRSRCDVTLTVAFQSPELLKFRCRATVNGRVLTSVELLVRAPAPKGKGRGLVIELDSETQGRNHGTIGAAVGVACCVVLAVAVAVVVLNRRRTNNQLPDEPCSDDYRSVVMDTDNVIYADIILLGGSDRVETSEITGENTKKLNPLRHVSLSGRSGLITSPGMIQRNEVVLSVLRELQEATESSGLDALTRVALGVDRVLAPFQLPRTPFQDFPEWAGVDDSARDLYPGDAPRDLLPLNCSGKGNLLFEAVSTLLVGNTGLSLELQVRTVVEMVLWKRYYLSGMIDSKMMLQAVRFSLSAEESEDMLNLPVTVLEAIFDADVKASCFPGAYANMWHVYALASVLESNIYSIYPMFNLKIRPYFNRVIRPRTWPKDSQPLTLHIMWSGELQSEVSFRPNNFVALANTRDLTFGNNDSEQRESPSKSEELQNPDSQFSYPSLKDKYNITKRTFYRWKRQTQEHCKKSASRYEAKYFLQACYLEGRLIPLHQFKEFFPEISRSSYYNWKHELLKTGGTFSTSSSTGEISPGESTEQEAWSSPEAKREEPEHHDSVASMFGLGLGKLDVERAQSLAHMQEAKRCLQNCIAMNASLPFRVFKRHFPGISRSTYYNWRREAMLFNRGYKGNVASSEDSSDADKSQSPKSLSPVLSNVTQPILPRMRIYRRQHISFRLAYMSKKQLRDDAKLHVQNSKWSLTKFKLKFPAMSPCFYWLWRSRQNQKEKMAAQRAEVLPVCVESTATEDKIIEARIEAPPMLPFIERPRYLESSTVPSFDVSHSKPVLHSQEPTDKQMFAMDVVALANFKAKAKLFLQQRFEEKSFPTFKEFRSYFPFTPRSTYYMWKRALHHGVSLIHG</sequence>
<feature type="compositionally biased region" description="Polar residues" evidence="3">
    <location>
        <begin position="595"/>
        <end position="604"/>
    </location>
</feature>
<feature type="region of interest" description="Disordered" evidence="3">
    <location>
        <begin position="683"/>
        <end position="716"/>
    </location>
</feature>
<keyword evidence="4" id="KW-1133">Transmembrane helix</keyword>
<feature type="compositionally biased region" description="Low complexity" evidence="3">
    <location>
        <begin position="683"/>
        <end position="697"/>
    </location>
</feature>
<gene>
    <name evidence="6" type="ORF">PLEPLA_LOCUS9990</name>
</gene>
<dbReference type="AlphaFoldDB" id="A0A9N7YDX0"/>
<proteinExistence type="inferred from homology"/>
<dbReference type="GO" id="GO:0000785">
    <property type="term" value="C:chromatin"/>
    <property type="evidence" value="ECO:0007669"/>
    <property type="project" value="TreeGrafter"/>
</dbReference>
<comment type="caution">
    <text evidence="6">The sequence shown here is derived from an EMBL/GenBank/DDBJ whole genome shotgun (WGS) entry which is preliminary data.</text>
</comment>
<keyword evidence="4" id="KW-0472">Membrane</keyword>
<keyword evidence="7" id="KW-1185">Reference proteome</keyword>
<accession>A0A9N7YDX0</accession>
<evidence type="ECO:0000256" key="5">
    <source>
        <dbReference type="SAM" id="SignalP"/>
    </source>
</evidence>
<evidence type="ECO:0000313" key="7">
    <source>
        <dbReference type="Proteomes" id="UP001153269"/>
    </source>
</evidence>
<evidence type="ECO:0000313" key="6">
    <source>
        <dbReference type="EMBL" id="CAB1422101.1"/>
    </source>
</evidence>
<protein>
    <recommendedName>
        <fullName evidence="2">Vertnin</fullName>
    </recommendedName>
</protein>
<evidence type="ECO:0000256" key="2">
    <source>
        <dbReference type="ARBA" id="ARBA00020188"/>
    </source>
</evidence>
<feature type="signal peptide" evidence="5">
    <location>
        <begin position="1"/>
        <end position="23"/>
    </location>
</feature>
<evidence type="ECO:0000256" key="3">
    <source>
        <dbReference type="SAM" id="MobiDB-lite"/>
    </source>
</evidence>
<dbReference type="EMBL" id="CADEAL010000560">
    <property type="protein sequence ID" value="CAB1422101.1"/>
    <property type="molecule type" value="Genomic_DNA"/>
</dbReference>
<reference evidence="6" key="1">
    <citation type="submission" date="2020-03" db="EMBL/GenBank/DDBJ databases">
        <authorList>
            <person name="Weist P."/>
        </authorList>
    </citation>
    <scope>NUCLEOTIDE SEQUENCE</scope>
</reference>
<evidence type="ECO:0000256" key="1">
    <source>
        <dbReference type="ARBA" id="ARBA00007290"/>
    </source>
</evidence>
<dbReference type="Proteomes" id="UP001153269">
    <property type="component" value="Unassembled WGS sequence"/>
</dbReference>
<dbReference type="InterPro" id="IPR047273">
    <property type="entry name" value="VRTN_OTU_dom"/>
</dbReference>
<dbReference type="InterPro" id="IPR038822">
    <property type="entry name" value="Vertnin-like"/>
</dbReference>
<feature type="region of interest" description="Disordered" evidence="3">
    <location>
        <begin position="794"/>
        <end position="813"/>
    </location>
</feature>
<organism evidence="6 7">
    <name type="scientific">Pleuronectes platessa</name>
    <name type="common">European plaice</name>
    <dbReference type="NCBI Taxonomy" id="8262"/>
    <lineage>
        <taxon>Eukaryota</taxon>
        <taxon>Metazoa</taxon>
        <taxon>Chordata</taxon>
        <taxon>Craniata</taxon>
        <taxon>Vertebrata</taxon>
        <taxon>Euteleostomi</taxon>
        <taxon>Actinopterygii</taxon>
        <taxon>Neopterygii</taxon>
        <taxon>Teleostei</taxon>
        <taxon>Neoteleostei</taxon>
        <taxon>Acanthomorphata</taxon>
        <taxon>Carangaria</taxon>
        <taxon>Pleuronectiformes</taxon>
        <taxon>Pleuronectoidei</taxon>
        <taxon>Pleuronectidae</taxon>
        <taxon>Pleuronectes</taxon>
    </lineage>
</organism>
<dbReference type="GO" id="GO:0006357">
    <property type="term" value="P:regulation of transcription by RNA polymerase II"/>
    <property type="evidence" value="ECO:0007669"/>
    <property type="project" value="TreeGrafter"/>
</dbReference>